<feature type="chain" id="PRO_5030793299" description="Ubiquitin-like domain-containing protein" evidence="2">
    <location>
        <begin position="22"/>
        <end position="309"/>
    </location>
</feature>
<organism evidence="3">
    <name type="scientific">Alexandrium catenella</name>
    <name type="common">Red tide dinoflagellate</name>
    <name type="synonym">Gonyaulax catenella</name>
    <dbReference type="NCBI Taxonomy" id="2925"/>
    <lineage>
        <taxon>Eukaryota</taxon>
        <taxon>Sar</taxon>
        <taxon>Alveolata</taxon>
        <taxon>Dinophyceae</taxon>
        <taxon>Gonyaulacales</taxon>
        <taxon>Pyrocystaceae</taxon>
        <taxon>Alexandrium</taxon>
    </lineage>
</organism>
<proteinExistence type="predicted"/>
<gene>
    <name evidence="3" type="ORF">ACAT0790_LOCUS63549</name>
</gene>
<feature type="region of interest" description="Disordered" evidence="1">
    <location>
        <begin position="121"/>
        <end position="140"/>
    </location>
</feature>
<sequence length="309" mass="34329">MAAKKIAGLLAALCSCRQALALASPDRAESPVSLVQSAVQVHGSSAWRTARGDYLIDNSQLRHKGPGVLFRLSKNLSDVAGKEEYAAWGTVLPGTQTTDGWFRYKRFYLPVYVRGARVVRPQDPPAQQPEQAQANLAASPAKPQLKKLNFRYMPTQVLMKDGSWMPCVISGPGEKPDTFDIEVIPKNFMPYNMTVPKESLKDIKRAGQAWQSSKGAAEKTARTPTPKPAPESYVSLKVVDRQGKPFTDLRMLKKSPARTLMKMACDTAKISWYKCRRTVSWEWKEQVLKEDDLVSELGLADGDAITMKK</sequence>
<accession>A0A7S1S7C6</accession>
<name>A0A7S1S7C6_ALECA</name>
<evidence type="ECO:0008006" key="4">
    <source>
        <dbReference type="Google" id="ProtNLM"/>
    </source>
</evidence>
<evidence type="ECO:0000256" key="1">
    <source>
        <dbReference type="SAM" id="MobiDB-lite"/>
    </source>
</evidence>
<evidence type="ECO:0000256" key="2">
    <source>
        <dbReference type="SAM" id="SignalP"/>
    </source>
</evidence>
<reference evidence="3" key="1">
    <citation type="submission" date="2021-01" db="EMBL/GenBank/DDBJ databases">
        <authorList>
            <person name="Corre E."/>
            <person name="Pelletier E."/>
            <person name="Niang G."/>
            <person name="Scheremetjew M."/>
            <person name="Finn R."/>
            <person name="Kale V."/>
            <person name="Holt S."/>
            <person name="Cochrane G."/>
            <person name="Meng A."/>
            <person name="Brown T."/>
            <person name="Cohen L."/>
        </authorList>
    </citation>
    <scope>NUCLEOTIDE SEQUENCE</scope>
    <source>
        <strain evidence="3">OF101</strain>
    </source>
</reference>
<feature type="region of interest" description="Disordered" evidence="1">
    <location>
        <begin position="207"/>
        <end position="231"/>
    </location>
</feature>
<dbReference type="AlphaFoldDB" id="A0A7S1S7C6"/>
<dbReference type="PROSITE" id="PS51257">
    <property type="entry name" value="PROKAR_LIPOPROTEIN"/>
    <property type="match status" value="1"/>
</dbReference>
<protein>
    <recommendedName>
        <fullName evidence="4">Ubiquitin-like domain-containing protein</fullName>
    </recommendedName>
</protein>
<evidence type="ECO:0000313" key="3">
    <source>
        <dbReference type="EMBL" id="CAD9186775.1"/>
    </source>
</evidence>
<dbReference type="Gene3D" id="3.10.20.90">
    <property type="entry name" value="Phosphatidylinositol 3-kinase Catalytic Subunit, Chain A, domain 1"/>
    <property type="match status" value="1"/>
</dbReference>
<keyword evidence="2" id="KW-0732">Signal</keyword>
<feature type="signal peptide" evidence="2">
    <location>
        <begin position="1"/>
        <end position="21"/>
    </location>
</feature>
<dbReference type="EMBL" id="HBGE01106475">
    <property type="protein sequence ID" value="CAD9186775.1"/>
    <property type="molecule type" value="Transcribed_RNA"/>
</dbReference>
<feature type="compositionally biased region" description="Low complexity" evidence="1">
    <location>
        <begin position="128"/>
        <end position="138"/>
    </location>
</feature>